<dbReference type="InterPro" id="IPR014756">
    <property type="entry name" value="Ig_E-set"/>
</dbReference>
<dbReference type="RefSeq" id="WP_420068532.1">
    <property type="nucleotide sequence ID" value="NZ_JBCHKQ010000001.1"/>
</dbReference>
<organism evidence="3 4">
    <name type="scientific">Rarispira pelagica</name>
    <dbReference type="NCBI Taxonomy" id="3141764"/>
    <lineage>
        <taxon>Bacteria</taxon>
        <taxon>Pseudomonadati</taxon>
        <taxon>Spirochaetota</taxon>
        <taxon>Spirochaetia</taxon>
        <taxon>Winmispirales</taxon>
        <taxon>Winmispiraceae</taxon>
        <taxon>Rarispira</taxon>
    </lineage>
</organism>
<proteinExistence type="predicted"/>
<evidence type="ECO:0000313" key="4">
    <source>
        <dbReference type="Proteomes" id="UP001466331"/>
    </source>
</evidence>
<name>A0ABU9U8U1_9SPIR</name>
<accession>A0ABU9U8U1</accession>
<dbReference type="SUPFAM" id="SSF81296">
    <property type="entry name" value="E set domains"/>
    <property type="match status" value="1"/>
</dbReference>
<evidence type="ECO:0000259" key="2">
    <source>
        <dbReference type="Pfam" id="PF12245"/>
    </source>
</evidence>
<keyword evidence="4" id="KW-1185">Reference proteome</keyword>
<keyword evidence="1" id="KW-0732">Signal</keyword>
<dbReference type="EMBL" id="JBCHKQ010000001">
    <property type="protein sequence ID" value="MEM5947079.1"/>
    <property type="molecule type" value="Genomic_DNA"/>
</dbReference>
<reference evidence="3 4" key="1">
    <citation type="submission" date="2024-03" db="EMBL/GenBank/DDBJ databases">
        <title>Ignisphaera cupida sp. nov., a hyperthermophilic hydrolytic archaeon from a hot spring of Kamchatka, and proposal of Ignisphaeraceae fam. nov.</title>
        <authorList>
            <person name="Podosokorskaya O.A."/>
            <person name="Elcheninov A.G."/>
            <person name="Maltseva A.I."/>
            <person name="Zayulina K.S."/>
            <person name="Novikov A."/>
            <person name="Merkel A.Y."/>
        </authorList>
    </citation>
    <scope>NUCLEOTIDE SEQUENCE [LARGE SCALE GENOMIC DNA]</scope>
    <source>
        <strain evidence="3 4">38H-sp</strain>
    </source>
</reference>
<evidence type="ECO:0000256" key="1">
    <source>
        <dbReference type="SAM" id="SignalP"/>
    </source>
</evidence>
<dbReference type="Pfam" id="PF17957">
    <property type="entry name" value="Big_7"/>
    <property type="match status" value="5"/>
</dbReference>
<feature type="chain" id="PRO_5045217575" evidence="1">
    <location>
        <begin position="23"/>
        <end position="1602"/>
    </location>
</feature>
<dbReference type="Pfam" id="PF12245">
    <property type="entry name" value="Big_3_2"/>
    <property type="match status" value="1"/>
</dbReference>
<gene>
    <name evidence="3" type="ORF">WKV44_00820</name>
</gene>
<dbReference type="InterPro" id="IPR022038">
    <property type="entry name" value="Ig-like_bact"/>
</dbReference>
<feature type="domain" description="Ig-like" evidence="2">
    <location>
        <begin position="816"/>
        <end position="884"/>
    </location>
</feature>
<evidence type="ECO:0000313" key="3">
    <source>
        <dbReference type="EMBL" id="MEM5947079.1"/>
    </source>
</evidence>
<dbReference type="Proteomes" id="UP001466331">
    <property type="component" value="Unassembled WGS sequence"/>
</dbReference>
<protein>
    <submittedName>
        <fullName evidence="3">Ig-like domain-containing protein</fullName>
    </submittedName>
</protein>
<feature type="signal peptide" evidence="1">
    <location>
        <begin position="1"/>
        <end position="22"/>
    </location>
</feature>
<dbReference type="Gene3D" id="2.60.40.10">
    <property type="entry name" value="Immunoglobulins"/>
    <property type="match status" value="5"/>
</dbReference>
<comment type="caution">
    <text evidence="3">The sequence shown here is derived from an EMBL/GenBank/DDBJ whole genome shotgun (WGS) entry which is preliminary data.</text>
</comment>
<dbReference type="InterPro" id="IPR013783">
    <property type="entry name" value="Ig-like_fold"/>
</dbReference>
<sequence>MKPERLLIILCLLVAFLFPAFAGGETEWQEVDGKENWKKSIDIKESKPGTYNVIIKGTDFAGNEFIEGPYNLVIDPDSDLAISRVISPANNQTIRNNINIIGIAVDDDGISRVEVKIDEGPYRQAEGTDYWNMYVDATTLKDGEHTITVRAIDINGLPGTEYTSTFLLDTEPPQMTIDSHKNGALVSKKIVIKGTVKDANQVKSLSATFPSYTVKKKDKEETIPETTQNVKIKYDKNENIYSFELPIETQKLPDGPMVLWFKATDMTGTESAVPFLIFIDNKEPEISIISPEEESPVYGMVQITGTINDAIGVKRMWYTYNKEEKDIPLTPGNPYWTIQFDVSEDTTGTIETIIFAEDVSGNITNKKIKLKNDREGAKPAITIITPQTEEKTVPVLTKYDAIIGITEGINPQDKIVVEGLGEGPQEFPAKSGFYIPLSGLSPGKYNINITAVDSLGFESKPLKYSFEISADKPILIPTELVYQDTQESQSWNNGLLYDASRKAVIRGTIKSETKPSGGKLYTGADIWTALPSDLSAQPDIPKTASESSLKISPTEEANTYTFEASLPQKAGNGSLPAIFVINNADKSISVFPQIISYQAPPPAKGKEQIPPAKPNQLLILDYRINKGNILLTDKTPLGLYFSGNSISAVSVEPQEAENLISVKKIGNHVLLTAKSSGEVSGFSIIVKDKSGKEYKTPTYKLTVDLGLPSFTISSPVANLYTNQEIILSGTAQDDLAVASLQYRIDGLGKWNSIILTDNSFETTISSSALKPGAHILEVRAIDKAGNISVKRQSFFFDATAPKIAFITPRSQDKINGTIRVTGIVSSESPIESVTYSTDGGETKQNVSLSNNMFTLLIDFTSLAREEKILTFTTQDKAGNIQDIELKPNIDFAKDIPVVQIQTPEEASTITTDVTVSGMVFDDDGIDRIYWRLDENQWQEIPAEHNFAINLPISSLTDNEHTIQIYAKDIFGIESEPVTRTIRVSLKEPEAILTSPTVDTTIKGSIELKGTAFDNNGMDSILLSLDNGTSYKKAELNVEGTEWTYPLDTTLLKDGTYAIQILARDAYGIEASYSALINIDNTPPELNISSPEEAANAAGKLKLSGRVSDNIDLQSFIAEIEPINNAKETKTIELPTDNIINQEIDLSNLEPGWYNIRITAQDKAGNTSITDRNLNIVDQLNNSSVRILFPEPGSTVHGPVTVSGIAVSSTPVEKAQLYVGDRFIDAVTVDTRGYFSYTIDPKVLTDGEIIIKAAIAQGDNNKTESNPVKIMYQKLGPYISITSHNMGALLSNRPWIEGIAGYNSNLDPENPDDKKKLKELEVKKLEVSLDNGRTFTEIAARENWKYRVETGMLQNGPLPIIIKATYKNGEVAVERTLFIVDKIYPVVKLLNPQEGNYLNTEAEFIGTAEDNFGIKDIQISLREGDKAGYEIPQFIQGMYLDAHFLGMTYYKVGLGLTFFDNNVKLQASYGIGPQTTEDGKSARLSGQFISGKLLASLFYLPFESILGPDWDWLSLKVALGADFSYIILYNPITVESATGTNTINTVVLSAIIGQLEFPIVEVKGFQAFHTYSLYAEPEVWFIPSDVDPKIVPKITFGLHTVIF</sequence>